<dbReference type="AlphaFoldDB" id="A0A285RX43"/>
<dbReference type="STRING" id="538381.GCA_001696535_03149"/>
<reference evidence="1 2" key="1">
    <citation type="submission" date="2017-08" db="EMBL/GenBank/DDBJ databases">
        <authorList>
            <person name="de Groot N.N."/>
        </authorList>
    </citation>
    <scope>NUCLEOTIDE SEQUENCE [LARGE SCALE GENOMIC DNA]</scope>
    <source>
        <strain evidence="1 2">USBA 352</strain>
    </source>
</reference>
<dbReference type="EMBL" id="OBML01000002">
    <property type="protein sequence ID" value="SOB97018.1"/>
    <property type="molecule type" value="Genomic_DNA"/>
</dbReference>
<evidence type="ECO:0000313" key="1">
    <source>
        <dbReference type="EMBL" id="SOB97018.1"/>
    </source>
</evidence>
<keyword evidence="2" id="KW-1185">Reference proteome</keyword>
<sequence>MTHRVGARAVARVPGFQTSGSQMSAPEAIRCAPHVKRAHRAVFARFVLVLRAAVKRSAVTAGAGA</sequence>
<gene>
    <name evidence="1" type="ORF">SAMN05421512_102372</name>
</gene>
<protein>
    <submittedName>
        <fullName evidence="1">Uncharacterized protein</fullName>
    </submittedName>
</protein>
<organism evidence="1 2">
    <name type="scientific">Stappia indica</name>
    <dbReference type="NCBI Taxonomy" id="538381"/>
    <lineage>
        <taxon>Bacteria</taxon>
        <taxon>Pseudomonadati</taxon>
        <taxon>Pseudomonadota</taxon>
        <taxon>Alphaproteobacteria</taxon>
        <taxon>Hyphomicrobiales</taxon>
        <taxon>Stappiaceae</taxon>
        <taxon>Stappia</taxon>
    </lineage>
</organism>
<accession>A0A285RX43</accession>
<dbReference type="Proteomes" id="UP000219331">
    <property type="component" value="Unassembled WGS sequence"/>
</dbReference>
<dbReference type="RefSeq" id="WP_141402552.1">
    <property type="nucleotide sequence ID" value="NZ_OBML01000002.1"/>
</dbReference>
<evidence type="ECO:0000313" key="2">
    <source>
        <dbReference type="Proteomes" id="UP000219331"/>
    </source>
</evidence>
<proteinExistence type="predicted"/>
<name>A0A285RX43_9HYPH</name>
<dbReference type="OrthoDB" id="9919843at2"/>